<evidence type="ECO:0000313" key="4">
    <source>
        <dbReference type="Proteomes" id="UP000799291"/>
    </source>
</evidence>
<dbReference type="Pfam" id="PF00069">
    <property type="entry name" value="Pkinase"/>
    <property type="match status" value="1"/>
</dbReference>
<dbReference type="Proteomes" id="UP000799291">
    <property type="component" value="Unassembled WGS sequence"/>
</dbReference>
<dbReference type="PANTHER" id="PTHR24359:SF1">
    <property type="entry name" value="INHIBITOR OF NUCLEAR FACTOR KAPPA-B KINASE EPSILON SUBUNIT HOMOLOG 1-RELATED"/>
    <property type="match status" value="1"/>
</dbReference>
<reference evidence="3" key="1">
    <citation type="journal article" date="2020" name="Stud. Mycol.">
        <title>101 Dothideomycetes genomes: a test case for predicting lifestyles and emergence of pathogens.</title>
        <authorList>
            <person name="Haridas S."/>
            <person name="Albert R."/>
            <person name="Binder M."/>
            <person name="Bloem J."/>
            <person name="Labutti K."/>
            <person name="Salamov A."/>
            <person name="Andreopoulos B."/>
            <person name="Baker S."/>
            <person name="Barry K."/>
            <person name="Bills G."/>
            <person name="Bluhm B."/>
            <person name="Cannon C."/>
            <person name="Castanera R."/>
            <person name="Culley D."/>
            <person name="Daum C."/>
            <person name="Ezra D."/>
            <person name="Gonzalez J."/>
            <person name="Henrissat B."/>
            <person name="Kuo A."/>
            <person name="Liang C."/>
            <person name="Lipzen A."/>
            <person name="Lutzoni F."/>
            <person name="Magnuson J."/>
            <person name="Mondo S."/>
            <person name="Nolan M."/>
            <person name="Ohm R."/>
            <person name="Pangilinan J."/>
            <person name="Park H.-J."/>
            <person name="Ramirez L."/>
            <person name="Alfaro M."/>
            <person name="Sun H."/>
            <person name="Tritt A."/>
            <person name="Yoshinaga Y."/>
            <person name="Zwiers L.-H."/>
            <person name="Turgeon B."/>
            <person name="Goodwin S."/>
            <person name="Spatafora J."/>
            <person name="Crous P."/>
            <person name="Grigoriev I."/>
        </authorList>
    </citation>
    <scope>NUCLEOTIDE SEQUENCE</scope>
    <source>
        <strain evidence="3">CBS 122367</strain>
    </source>
</reference>
<organism evidence="3 4">
    <name type="scientific">Lentithecium fluviatile CBS 122367</name>
    <dbReference type="NCBI Taxonomy" id="1168545"/>
    <lineage>
        <taxon>Eukaryota</taxon>
        <taxon>Fungi</taxon>
        <taxon>Dikarya</taxon>
        <taxon>Ascomycota</taxon>
        <taxon>Pezizomycotina</taxon>
        <taxon>Dothideomycetes</taxon>
        <taxon>Pleosporomycetidae</taxon>
        <taxon>Pleosporales</taxon>
        <taxon>Massarineae</taxon>
        <taxon>Lentitheciaceae</taxon>
        <taxon>Lentithecium</taxon>
    </lineage>
</organism>
<dbReference type="SUPFAM" id="SSF56112">
    <property type="entry name" value="Protein kinase-like (PK-like)"/>
    <property type="match status" value="1"/>
</dbReference>
<protein>
    <submittedName>
        <fullName evidence="3">Kinase-like protein</fullName>
    </submittedName>
</protein>
<evidence type="ECO:0000259" key="2">
    <source>
        <dbReference type="PROSITE" id="PS50011"/>
    </source>
</evidence>
<keyword evidence="3" id="KW-0418">Kinase</keyword>
<accession>A0A6G1JPN9</accession>
<keyword evidence="3" id="KW-0808">Transferase</keyword>
<feature type="compositionally biased region" description="Polar residues" evidence="1">
    <location>
        <begin position="489"/>
        <end position="500"/>
    </location>
</feature>
<dbReference type="GO" id="GO:0005524">
    <property type="term" value="F:ATP binding"/>
    <property type="evidence" value="ECO:0007669"/>
    <property type="project" value="InterPro"/>
</dbReference>
<dbReference type="CDD" id="cd00180">
    <property type="entry name" value="PKc"/>
    <property type="match status" value="1"/>
</dbReference>
<dbReference type="InterPro" id="IPR000719">
    <property type="entry name" value="Prot_kinase_dom"/>
</dbReference>
<dbReference type="EMBL" id="MU005569">
    <property type="protein sequence ID" value="KAF2692085.1"/>
    <property type="molecule type" value="Genomic_DNA"/>
</dbReference>
<dbReference type="AlphaFoldDB" id="A0A6G1JPN9"/>
<dbReference type="SMART" id="SM00220">
    <property type="entry name" value="S_TKc"/>
    <property type="match status" value="1"/>
</dbReference>
<feature type="domain" description="Protein kinase" evidence="2">
    <location>
        <begin position="161"/>
        <end position="486"/>
    </location>
</feature>
<dbReference type="PANTHER" id="PTHR24359">
    <property type="entry name" value="SERINE/THREONINE-PROTEIN KINASE SBK1"/>
    <property type="match status" value="1"/>
</dbReference>
<gene>
    <name evidence="3" type="ORF">K458DRAFT_9682</name>
</gene>
<dbReference type="Gene3D" id="1.10.510.10">
    <property type="entry name" value="Transferase(Phosphotransferase) domain 1"/>
    <property type="match status" value="1"/>
</dbReference>
<name>A0A6G1JPN9_9PLEO</name>
<dbReference type="OrthoDB" id="248923at2759"/>
<dbReference type="InterPro" id="IPR011009">
    <property type="entry name" value="Kinase-like_dom_sf"/>
</dbReference>
<keyword evidence="4" id="KW-1185">Reference proteome</keyword>
<dbReference type="PROSITE" id="PS50011">
    <property type="entry name" value="PROTEIN_KINASE_DOM"/>
    <property type="match status" value="1"/>
</dbReference>
<evidence type="ECO:0000256" key="1">
    <source>
        <dbReference type="SAM" id="MobiDB-lite"/>
    </source>
</evidence>
<evidence type="ECO:0000313" key="3">
    <source>
        <dbReference type="EMBL" id="KAF2692085.1"/>
    </source>
</evidence>
<sequence length="544" mass="60476">MMDYALDNANSVLDFIDKHTVDDYQFRDRAQSFLPKSALDMVTQREVIQHILAQDENVILSNDEHDALVERIYTKARKLFAICVMCGKAEYLKAMLDNGLTDNDLPLGKSKFGSLTRKGGFPNCFIAMQSYIETIFFIKDEFKKLDDGNSGGFSIPIHFDESKENMKGKGAFGEVWIIKIHPDQRSFSCETNDSDMFALKVTPNEGRERNYHSAMAGLDHPHLVKCLTSFTLGWKYYMVYDLADCDLESFICDNPRSGKVSDLSASWLAQQLSGLAGALRVVHNPGGSKFSSAKNLGVPSAIGERTGYIHDIKPDNILVFQKKDGTSWLRLSDFSCARVVDFVATISGNNRFSYKTNTKSGAPIYRAPESSEGATSRPYDMWSLGCVYLEILVWFIEGYQALLSFRASRKCQAYPHGPTDEGFYYETESGINILREPVVDKIECLSRRCEGGLKDIVDTIPSLLKIEPKERLDASQLVERLKHLGTGTGTRTEAGPSQTDLLPLLPPASFNLPTHASDSDSDSDSDFGGMGPTVKVIHPSDDST</sequence>
<proteinExistence type="predicted"/>
<feature type="region of interest" description="Disordered" evidence="1">
    <location>
        <begin position="484"/>
        <end position="544"/>
    </location>
</feature>
<dbReference type="GO" id="GO:0004674">
    <property type="term" value="F:protein serine/threonine kinase activity"/>
    <property type="evidence" value="ECO:0007669"/>
    <property type="project" value="TreeGrafter"/>
</dbReference>